<dbReference type="GeneID" id="25273517"/>
<dbReference type="VEuPathDB" id="ToxoDB:EAH_00054470"/>
<comment type="subcellular location">
    <subcellularLocation>
        <location evidence="1">Nucleus</location>
    </subcellularLocation>
</comment>
<evidence type="ECO:0000256" key="4">
    <source>
        <dbReference type="ARBA" id="ARBA00022833"/>
    </source>
</evidence>
<reference evidence="9" key="1">
    <citation type="submission" date="2013-10" db="EMBL/GenBank/DDBJ databases">
        <title>Genomic analysis of the causative agents of coccidiosis in chickens.</title>
        <authorList>
            <person name="Reid A.J."/>
            <person name="Blake D."/>
            <person name="Billington K."/>
            <person name="Browne H."/>
            <person name="Dunn M."/>
            <person name="Hung S."/>
            <person name="Kawahara F."/>
            <person name="Miranda-Saavedra D."/>
            <person name="Mourier T."/>
            <person name="Nagra H."/>
            <person name="Otto T.D."/>
            <person name="Rawlings N."/>
            <person name="Sanchez A."/>
            <person name="Sanders M."/>
            <person name="Subramaniam C."/>
            <person name="Tay Y."/>
            <person name="Dear P."/>
            <person name="Doerig C."/>
            <person name="Gruber A."/>
            <person name="Parkinson J."/>
            <person name="Shirley M."/>
            <person name="Wan K.L."/>
            <person name="Berriman M."/>
            <person name="Tomley F."/>
            <person name="Pain A."/>
        </authorList>
    </citation>
    <scope>NUCLEOTIDE SEQUENCE</scope>
    <source>
        <strain evidence="9">Houghton</strain>
    </source>
</reference>
<keyword evidence="9" id="KW-0808">Transferase</keyword>
<reference evidence="9" key="2">
    <citation type="submission" date="2013-10" db="EMBL/GenBank/DDBJ databases">
        <authorList>
            <person name="Aslett M."/>
        </authorList>
    </citation>
    <scope>NUCLEOTIDE SEQUENCE</scope>
    <source>
        <strain evidence="9">Houghton</strain>
    </source>
</reference>
<gene>
    <name evidence="9" type="ORF">EAH_00054470</name>
</gene>
<dbReference type="GO" id="GO:0003677">
    <property type="term" value="F:DNA binding"/>
    <property type="evidence" value="ECO:0007669"/>
    <property type="project" value="InterPro"/>
</dbReference>
<protein>
    <recommendedName>
        <fullName evidence="2">DNA-directed RNA polymerase</fullName>
        <ecNumber evidence="2">2.7.7.6</ecNumber>
    </recommendedName>
</protein>
<evidence type="ECO:0000256" key="2">
    <source>
        <dbReference type="ARBA" id="ARBA00012418"/>
    </source>
</evidence>
<dbReference type="RefSeq" id="XP_013253235.1">
    <property type="nucleotide sequence ID" value="XM_013397781.1"/>
</dbReference>
<evidence type="ECO:0000313" key="9">
    <source>
        <dbReference type="EMBL" id="CDI76181.1"/>
    </source>
</evidence>
<dbReference type="OrthoDB" id="344061at2759"/>
<keyword evidence="9" id="KW-0548">Nucleotidyltransferase</keyword>
<dbReference type="Pfam" id="PF04998">
    <property type="entry name" value="RNA_pol_Rpb1_5"/>
    <property type="match status" value="1"/>
</dbReference>
<dbReference type="GO" id="GO:0000428">
    <property type="term" value="C:DNA-directed RNA polymerase complex"/>
    <property type="evidence" value="ECO:0007669"/>
    <property type="project" value="UniProtKB-KW"/>
</dbReference>
<keyword evidence="4" id="KW-0862">Zinc</keyword>
<keyword evidence="6" id="KW-0539">Nucleus</keyword>
<evidence type="ECO:0000256" key="7">
    <source>
        <dbReference type="ARBA" id="ARBA00048552"/>
    </source>
</evidence>
<sequence>MGTPGVRAVGVKSNHVVEVAQILGIEAARQVIIDEIKKCMEAYSMNIDCRHMTLLGDVMTFRGEVLGINRFGIQKMRASTLVLASFEETNEHLFEAAVHHRSDPVKGVSECIIMGKPIALGTGSLDILAQLNIQSPKKEYETLLAPYKTTAAAAAATATATAATTAAAAAATATARS</sequence>
<dbReference type="GO" id="GO:0046872">
    <property type="term" value="F:metal ion binding"/>
    <property type="evidence" value="ECO:0007669"/>
    <property type="project" value="UniProtKB-KW"/>
</dbReference>
<name>U6G7F2_EIMAC</name>
<dbReference type="GO" id="GO:0003899">
    <property type="term" value="F:DNA-directed RNA polymerase activity"/>
    <property type="evidence" value="ECO:0007669"/>
    <property type="project" value="UniProtKB-EC"/>
</dbReference>
<dbReference type="AlphaFoldDB" id="U6G7F2"/>
<accession>U6G7F2</accession>
<organism evidence="9 10">
    <name type="scientific">Eimeria acervulina</name>
    <name type="common">Coccidian parasite</name>
    <dbReference type="NCBI Taxonomy" id="5801"/>
    <lineage>
        <taxon>Eukaryota</taxon>
        <taxon>Sar</taxon>
        <taxon>Alveolata</taxon>
        <taxon>Apicomplexa</taxon>
        <taxon>Conoidasida</taxon>
        <taxon>Coccidia</taxon>
        <taxon>Eucoccidiorida</taxon>
        <taxon>Eimeriorina</taxon>
        <taxon>Eimeriidae</taxon>
        <taxon>Eimeria</taxon>
    </lineage>
</organism>
<keyword evidence="5" id="KW-0460">Magnesium</keyword>
<dbReference type="EMBL" id="HG670328">
    <property type="protein sequence ID" value="CDI76181.1"/>
    <property type="molecule type" value="Genomic_DNA"/>
</dbReference>
<evidence type="ECO:0000256" key="1">
    <source>
        <dbReference type="ARBA" id="ARBA00004123"/>
    </source>
</evidence>
<dbReference type="GO" id="GO:0006351">
    <property type="term" value="P:DNA-templated transcription"/>
    <property type="evidence" value="ECO:0007669"/>
    <property type="project" value="InterPro"/>
</dbReference>
<comment type="catalytic activity">
    <reaction evidence="7">
        <text>RNA(n) + a ribonucleoside 5'-triphosphate = RNA(n+1) + diphosphate</text>
        <dbReference type="Rhea" id="RHEA:21248"/>
        <dbReference type="Rhea" id="RHEA-COMP:14527"/>
        <dbReference type="Rhea" id="RHEA-COMP:17342"/>
        <dbReference type="ChEBI" id="CHEBI:33019"/>
        <dbReference type="ChEBI" id="CHEBI:61557"/>
        <dbReference type="ChEBI" id="CHEBI:140395"/>
        <dbReference type="EC" id="2.7.7.6"/>
    </reaction>
</comment>
<keyword evidence="9" id="KW-0804">Transcription</keyword>
<keyword evidence="10" id="KW-1185">Reference proteome</keyword>
<proteinExistence type="predicted"/>
<dbReference type="Gene3D" id="1.10.150.390">
    <property type="match status" value="1"/>
</dbReference>
<dbReference type="OMA" id="MSIDICH"/>
<keyword evidence="3" id="KW-0479">Metal-binding</keyword>
<dbReference type="InterPro" id="IPR007081">
    <property type="entry name" value="RNA_pol_Rpb1_5"/>
</dbReference>
<dbReference type="PANTHER" id="PTHR48446:SF1">
    <property type="entry name" value="DNA-DIRECTED RNA POLYMERASE SUBUNIT BETA' N-TERMINAL SECTION"/>
    <property type="match status" value="1"/>
</dbReference>
<dbReference type="GO" id="GO:0005634">
    <property type="term" value="C:nucleus"/>
    <property type="evidence" value="ECO:0007669"/>
    <property type="project" value="UniProtKB-SubCell"/>
</dbReference>
<dbReference type="FunFam" id="1.10.150.390:FF:000004">
    <property type="entry name" value="DNA-directed RNA polymerase subunit"/>
    <property type="match status" value="1"/>
</dbReference>
<dbReference type="EC" id="2.7.7.6" evidence="2"/>
<dbReference type="InterPro" id="IPR015700">
    <property type="entry name" value="RPC1"/>
</dbReference>
<keyword evidence="9" id="KW-0240">DNA-directed RNA polymerase</keyword>
<dbReference type="SUPFAM" id="SSF64484">
    <property type="entry name" value="beta and beta-prime subunits of DNA dependent RNA-polymerase"/>
    <property type="match status" value="1"/>
</dbReference>
<dbReference type="PANTHER" id="PTHR48446">
    <property type="entry name" value="DNA-DIRECTED RNA POLYMERASE SUBUNIT BETA' N-TERMINAL SECTION"/>
    <property type="match status" value="1"/>
</dbReference>
<feature type="domain" description="RNA polymerase Rpb1" evidence="8">
    <location>
        <begin position="6"/>
        <end position="80"/>
    </location>
</feature>
<evidence type="ECO:0000256" key="5">
    <source>
        <dbReference type="ARBA" id="ARBA00022842"/>
    </source>
</evidence>
<evidence type="ECO:0000313" key="10">
    <source>
        <dbReference type="Proteomes" id="UP000018050"/>
    </source>
</evidence>
<dbReference type="Proteomes" id="UP000018050">
    <property type="component" value="Unassembled WGS sequence"/>
</dbReference>
<evidence type="ECO:0000259" key="8">
    <source>
        <dbReference type="Pfam" id="PF04998"/>
    </source>
</evidence>
<evidence type="ECO:0000256" key="6">
    <source>
        <dbReference type="ARBA" id="ARBA00023242"/>
    </source>
</evidence>
<evidence type="ECO:0000256" key="3">
    <source>
        <dbReference type="ARBA" id="ARBA00022723"/>
    </source>
</evidence>